<proteinExistence type="predicted"/>
<dbReference type="Proteomes" id="UP001156690">
    <property type="component" value="Unassembled WGS sequence"/>
</dbReference>
<protein>
    <submittedName>
        <fullName evidence="1">Uncharacterized protein</fullName>
    </submittedName>
</protein>
<evidence type="ECO:0000313" key="1">
    <source>
        <dbReference type="EMBL" id="GLQ74656.1"/>
    </source>
</evidence>
<sequence length="68" mass="7807">MTYGDMFALTHRKTKIITTYCGSKIQKTLYQRNPQSFPQMVQNYTVVDNLIGYGSNFAFGYVTLTPDQ</sequence>
<comment type="caution">
    <text evidence="1">The sequence shown here is derived from an EMBL/GenBank/DDBJ whole genome shotgun (WGS) entry which is preliminary data.</text>
</comment>
<accession>A0AAV5NXD2</accession>
<reference evidence="2" key="1">
    <citation type="journal article" date="2019" name="Int. J. Syst. Evol. Microbiol.">
        <title>The Global Catalogue of Microorganisms (GCM) 10K type strain sequencing project: providing services to taxonomists for standard genome sequencing and annotation.</title>
        <authorList>
            <consortium name="The Broad Institute Genomics Platform"/>
            <consortium name="The Broad Institute Genome Sequencing Center for Infectious Disease"/>
            <person name="Wu L."/>
            <person name="Ma J."/>
        </authorList>
    </citation>
    <scope>NUCLEOTIDE SEQUENCE [LARGE SCALE GENOMIC DNA]</scope>
    <source>
        <strain evidence="2">NBRC 15640</strain>
    </source>
</reference>
<keyword evidence="2" id="KW-1185">Reference proteome</keyword>
<organism evidence="1 2">
    <name type="scientific">Vibrio penaeicida</name>
    <dbReference type="NCBI Taxonomy" id="104609"/>
    <lineage>
        <taxon>Bacteria</taxon>
        <taxon>Pseudomonadati</taxon>
        <taxon>Pseudomonadota</taxon>
        <taxon>Gammaproteobacteria</taxon>
        <taxon>Vibrionales</taxon>
        <taxon>Vibrionaceae</taxon>
        <taxon>Vibrio</taxon>
    </lineage>
</organism>
<dbReference type="EMBL" id="BSNX01000056">
    <property type="protein sequence ID" value="GLQ74656.1"/>
    <property type="molecule type" value="Genomic_DNA"/>
</dbReference>
<dbReference type="AlphaFoldDB" id="A0AAV5NXD2"/>
<gene>
    <name evidence="1" type="ORF">GCM10007932_40170</name>
</gene>
<name>A0AAV5NXD2_9VIBR</name>
<evidence type="ECO:0000313" key="2">
    <source>
        <dbReference type="Proteomes" id="UP001156690"/>
    </source>
</evidence>